<dbReference type="AlphaFoldDB" id="A0AAQ2HZ98"/>
<evidence type="ECO:0000313" key="3">
    <source>
        <dbReference type="Proteomes" id="UP000310574"/>
    </source>
</evidence>
<protein>
    <submittedName>
        <fullName evidence="2">Uncharacterized protein</fullName>
    </submittedName>
</protein>
<sequence>MRSGTQELGTAINASPHTYLPCGSWLASDEDLSANIYVTDTPLSLASQLPQVLWFDPNKSLRAAKGTSNERSTLGPIHQCGHRGHRRWHGRHRFCRQPAQA</sequence>
<evidence type="ECO:0000313" key="2">
    <source>
        <dbReference type="EMBL" id="THF28263.1"/>
    </source>
</evidence>
<evidence type="ECO:0000256" key="1">
    <source>
        <dbReference type="SAM" id="MobiDB-lite"/>
    </source>
</evidence>
<gene>
    <name evidence="2" type="ORF">E5170_21545</name>
</gene>
<dbReference type="EMBL" id="SSBS01000006">
    <property type="protein sequence ID" value="THF28263.1"/>
    <property type="molecule type" value="Genomic_DNA"/>
</dbReference>
<proteinExistence type="predicted"/>
<organism evidence="2 3">
    <name type="scientific">Pseudomonas atacamensis</name>
    <dbReference type="NCBI Taxonomy" id="2565368"/>
    <lineage>
        <taxon>Bacteria</taxon>
        <taxon>Pseudomonadati</taxon>
        <taxon>Pseudomonadota</taxon>
        <taxon>Gammaproteobacteria</taxon>
        <taxon>Pseudomonadales</taxon>
        <taxon>Pseudomonadaceae</taxon>
        <taxon>Pseudomonas</taxon>
    </lineage>
</organism>
<comment type="caution">
    <text evidence="2">The sequence shown here is derived from an EMBL/GenBank/DDBJ whole genome shotgun (WGS) entry which is preliminary data.</text>
</comment>
<reference evidence="2 3" key="1">
    <citation type="submission" date="2019-04" db="EMBL/GenBank/DDBJ databases">
        <title>Draft genome sequence of Pseudomonas sp. M7D1 isolated from rhizosphere of plant the flowery desert.</title>
        <authorList>
            <person name="Poblete-Morales M."/>
            <person name="Plaza N."/>
            <person name="Corsini G."/>
            <person name="Silva E."/>
        </authorList>
    </citation>
    <scope>NUCLEOTIDE SEQUENCE [LARGE SCALE GENOMIC DNA]</scope>
    <source>
        <strain evidence="2 3">M7D1</strain>
    </source>
</reference>
<accession>A0AAQ2HZ98</accession>
<feature type="region of interest" description="Disordered" evidence="1">
    <location>
        <begin position="64"/>
        <end position="84"/>
    </location>
</feature>
<dbReference type="Proteomes" id="UP000310574">
    <property type="component" value="Unassembled WGS sequence"/>
</dbReference>
<name>A0AAQ2HZ98_9PSED</name>